<gene>
    <name evidence="2" type="ORF">SAMN05444142_10623</name>
</gene>
<accession>A0A1H0EM80</accession>
<dbReference type="PROSITE" id="PS52050">
    <property type="entry name" value="WYL"/>
    <property type="match status" value="1"/>
</dbReference>
<dbReference type="EMBL" id="FQZZ01000006">
    <property type="protein sequence ID" value="SHK51418.1"/>
    <property type="molecule type" value="Genomic_DNA"/>
</dbReference>
<feature type="domain" description="WYL" evidence="1">
    <location>
        <begin position="122"/>
        <end position="187"/>
    </location>
</feature>
<dbReference type="PANTHER" id="PTHR34580">
    <property type="match status" value="1"/>
</dbReference>
<dbReference type="PANTHER" id="PTHR34580:SF1">
    <property type="entry name" value="PROTEIN PAFC"/>
    <property type="match status" value="1"/>
</dbReference>
<dbReference type="InterPro" id="IPR026881">
    <property type="entry name" value="WYL_dom"/>
</dbReference>
<dbReference type="RefSeq" id="WP_188129161.1">
    <property type="nucleotide sequence ID" value="NZ_FNIO01000002.1"/>
</dbReference>
<protein>
    <submittedName>
        <fullName evidence="2">WYL domain-containing protein</fullName>
    </submittedName>
</protein>
<sequence>MKRVSKWIAGRHKGEAEDKPNAARRLFFRGMAGAMLPGSFAATQSDGVAGLATLPRAQLAVLLRDIGSSDMQADGALSSERQSMLDEITQIMPEAPDLVRLHRLYRSGEGLATCRPPVQIDLTGLHRACTDARRILLTYRDRAGAITQRSVRPIELVYPGRGIRLIAWCEMRQALRHFAVENMIEMTVLTDGFSADRHSLILAAISEKQRNDEEFYNRSA</sequence>
<proteinExistence type="predicted"/>
<organism evidence="2 3">
    <name type="scientific">Lutimaribacter pacificus</name>
    <dbReference type="NCBI Taxonomy" id="391948"/>
    <lineage>
        <taxon>Bacteria</taxon>
        <taxon>Pseudomonadati</taxon>
        <taxon>Pseudomonadota</taxon>
        <taxon>Alphaproteobacteria</taxon>
        <taxon>Rhodobacterales</taxon>
        <taxon>Roseobacteraceae</taxon>
        <taxon>Lutimaribacter</taxon>
    </lineage>
</organism>
<keyword evidence="3" id="KW-1185">Reference proteome</keyword>
<reference evidence="2 3" key="1">
    <citation type="submission" date="2016-11" db="EMBL/GenBank/DDBJ databases">
        <authorList>
            <person name="Varghese N."/>
            <person name="Submissions S."/>
        </authorList>
    </citation>
    <scope>NUCLEOTIDE SEQUENCE [LARGE SCALE GENOMIC DNA]</scope>
    <source>
        <strain evidence="2 3">DSM 29620</strain>
    </source>
</reference>
<evidence type="ECO:0000259" key="1">
    <source>
        <dbReference type="Pfam" id="PF13280"/>
    </source>
</evidence>
<dbReference type="InterPro" id="IPR051534">
    <property type="entry name" value="CBASS_pafABC_assoc_protein"/>
</dbReference>
<evidence type="ECO:0000313" key="3">
    <source>
        <dbReference type="Proteomes" id="UP000324252"/>
    </source>
</evidence>
<name>A0A1H0EM80_9RHOB</name>
<dbReference type="Proteomes" id="UP000324252">
    <property type="component" value="Unassembled WGS sequence"/>
</dbReference>
<dbReference type="AlphaFoldDB" id="A0A1H0EM80"/>
<dbReference type="Pfam" id="PF13280">
    <property type="entry name" value="WYL"/>
    <property type="match status" value="1"/>
</dbReference>
<evidence type="ECO:0000313" key="2">
    <source>
        <dbReference type="EMBL" id="SHK51418.1"/>
    </source>
</evidence>